<sequence>MKGKFLKTISDYISHYKLLKVNGKYLVALSGGADSVALLRVLLTLGYAVEAIHCNFHLRGEESDRDEFFCKTLCNKLGVTFHSVHFDTITYARQHKVSIEMAARELRYRYFERLCQDIDATAICVAHHRDDNAETVLLNLIRGTGITGLAGIAPRRGYIIRPLLGVNRQEIIEYLDSIKQDFVTDSTNLTDNVVRNKIRLHILPLLADINPSVSESIAKTADHVREATKYVESGVKAAVNQICKPTDRGCYISLDELKKTISVKYTLYEILKTYGFNSSQIKQIAESLNVETGKEWHSKTHTTLIDRGHLLIELIDDKDILPLKIYEDGTYIYGREMTFYFLSKQINGNNEVFKKPNCVCLDARNIHYPLIIRKIKAGDRFVPFGMTGSKLVSDYLTDCKMPLFKKRRQLVVTNDEGKILWLVNQRPSNEFCITPSSKKQLIIRFMEVGKG</sequence>
<keyword evidence="2 8" id="KW-0963">Cytoplasm</keyword>
<comment type="domain">
    <text evidence="8">The N-terminal region contains the highly conserved SGGXDS motif, predicted to be a P-loop motif involved in ATP binding.</text>
</comment>
<dbReference type="EC" id="6.3.4.19" evidence="8"/>
<dbReference type="PATRIC" id="fig|1081904.3.peg.1791"/>
<feature type="domain" description="Lysidine-tRNA(Ile) synthetase C-terminal" evidence="9">
    <location>
        <begin position="370"/>
        <end position="443"/>
    </location>
</feature>
<dbReference type="Gene3D" id="3.40.50.620">
    <property type="entry name" value="HUPs"/>
    <property type="match status" value="1"/>
</dbReference>
<dbReference type="GO" id="GO:0006400">
    <property type="term" value="P:tRNA modification"/>
    <property type="evidence" value="ECO:0007669"/>
    <property type="project" value="UniProtKB-UniRule"/>
</dbReference>
<evidence type="ECO:0000256" key="1">
    <source>
        <dbReference type="ARBA" id="ARBA00004496"/>
    </source>
</evidence>
<dbReference type="PANTHER" id="PTHR43033:SF1">
    <property type="entry name" value="TRNA(ILE)-LYSIDINE SYNTHASE-RELATED"/>
    <property type="match status" value="1"/>
</dbReference>
<keyword evidence="11" id="KW-1185">Reference proteome</keyword>
<dbReference type="HAMAP" id="MF_01161">
    <property type="entry name" value="tRNA_Ile_lys_synt"/>
    <property type="match status" value="1"/>
</dbReference>
<dbReference type="CDD" id="cd01992">
    <property type="entry name" value="TilS_N"/>
    <property type="match status" value="1"/>
</dbReference>
<accession>U2L6U6</accession>
<dbReference type="SUPFAM" id="SSF52402">
    <property type="entry name" value="Adenine nucleotide alpha hydrolases-like"/>
    <property type="match status" value="1"/>
</dbReference>
<comment type="subcellular location">
    <subcellularLocation>
        <location evidence="1 8">Cytoplasm</location>
    </subcellularLocation>
</comment>
<dbReference type="InterPro" id="IPR014729">
    <property type="entry name" value="Rossmann-like_a/b/a_fold"/>
</dbReference>
<dbReference type="InterPro" id="IPR012795">
    <property type="entry name" value="tRNA_Ile_lys_synt_N"/>
</dbReference>
<dbReference type="NCBIfam" id="TIGR02432">
    <property type="entry name" value="lysidine_TilS_N"/>
    <property type="match status" value="1"/>
</dbReference>
<dbReference type="GO" id="GO:0005737">
    <property type="term" value="C:cytoplasm"/>
    <property type="evidence" value="ECO:0007669"/>
    <property type="project" value="UniProtKB-SubCell"/>
</dbReference>
<keyword evidence="6 8" id="KW-0067">ATP-binding</keyword>
<evidence type="ECO:0000256" key="3">
    <source>
        <dbReference type="ARBA" id="ARBA00022598"/>
    </source>
</evidence>
<evidence type="ECO:0000256" key="4">
    <source>
        <dbReference type="ARBA" id="ARBA00022694"/>
    </source>
</evidence>
<proteinExistence type="inferred from homology"/>
<comment type="function">
    <text evidence="8">Ligates lysine onto the cytidine present at position 34 of the AUA codon-specific tRNA(Ile) that contains the anticodon CAU, in an ATP-dependent manner. Cytidine is converted to lysidine, thus changing the amino acid specificity of the tRNA from methionine to isoleucine.</text>
</comment>
<evidence type="ECO:0000256" key="5">
    <source>
        <dbReference type="ARBA" id="ARBA00022741"/>
    </source>
</evidence>
<dbReference type="RefSeq" id="WP_021584401.1">
    <property type="nucleotide sequence ID" value="NZ_AWET01000040.1"/>
</dbReference>
<evidence type="ECO:0000313" key="10">
    <source>
        <dbReference type="EMBL" id="ERK00051.1"/>
    </source>
</evidence>
<comment type="similarity">
    <text evidence="8">Belongs to the tRNA(Ile)-lysidine synthase family.</text>
</comment>
<dbReference type="NCBIfam" id="TIGR02433">
    <property type="entry name" value="lysidine_TilS_C"/>
    <property type="match status" value="1"/>
</dbReference>
<dbReference type="Pfam" id="PF01171">
    <property type="entry name" value="ATP_bind_3"/>
    <property type="match status" value="1"/>
</dbReference>
<dbReference type="GO" id="GO:0032267">
    <property type="term" value="F:tRNA(Ile)-lysidine synthase activity"/>
    <property type="evidence" value="ECO:0007669"/>
    <property type="project" value="UniProtKB-EC"/>
</dbReference>
<evidence type="ECO:0000259" key="9">
    <source>
        <dbReference type="SMART" id="SM00977"/>
    </source>
</evidence>
<dbReference type="SUPFAM" id="SSF56037">
    <property type="entry name" value="PheT/TilS domain"/>
    <property type="match status" value="1"/>
</dbReference>
<gene>
    <name evidence="8" type="primary">tilS</name>
    <name evidence="10" type="ORF">HMPREF1218_1570</name>
</gene>
<dbReference type="GO" id="GO:0005524">
    <property type="term" value="F:ATP binding"/>
    <property type="evidence" value="ECO:0007669"/>
    <property type="project" value="UniProtKB-UniRule"/>
</dbReference>
<organism evidence="10 11">
    <name type="scientific">Hoylesella pleuritidis F0068</name>
    <dbReference type="NCBI Taxonomy" id="1081904"/>
    <lineage>
        <taxon>Bacteria</taxon>
        <taxon>Pseudomonadati</taxon>
        <taxon>Bacteroidota</taxon>
        <taxon>Bacteroidia</taxon>
        <taxon>Bacteroidales</taxon>
        <taxon>Prevotellaceae</taxon>
        <taxon>Hoylesella</taxon>
    </lineage>
</organism>
<dbReference type="InterPro" id="IPR012796">
    <property type="entry name" value="Lysidine-tRNA-synth_C"/>
</dbReference>
<feature type="binding site" evidence="8">
    <location>
        <begin position="30"/>
        <end position="35"/>
    </location>
    <ligand>
        <name>ATP</name>
        <dbReference type="ChEBI" id="CHEBI:30616"/>
    </ligand>
</feature>
<keyword evidence="5 8" id="KW-0547">Nucleotide-binding</keyword>
<protein>
    <recommendedName>
        <fullName evidence="8">tRNA(Ile)-lysidine synthase</fullName>
        <ecNumber evidence="8">6.3.4.19</ecNumber>
    </recommendedName>
    <alternativeName>
        <fullName evidence="8">tRNA(Ile)-2-lysyl-cytidine synthase</fullName>
    </alternativeName>
    <alternativeName>
        <fullName evidence="8">tRNA(Ile)-lysidine synthetase</fullName>
    </alternativeName>
</protein>
<evidence type="ECO:0000256" key="7">
    <source>
        <dbReference type="ARBA" id="ARBA00048539"/>
    </source>
</evidence>
<evidence type="ECO:0000313" key="11">
    <source>
        <dbReference type="Proteomes" id="UP000016600"/>
    </source>
</evidence>
<dbReference type="Proteomes" id="UP000016600">
    <property type="component" value="Unassembled WGS sequence"/>
</dbReference>
<keyword evidence="4 8" id="KW-0819">tRNA processing</keyword>
<dbReference type="EMBL" id="AWET01000040">
    <property type="protein sequence ID" value="ERK00051.1"/>
    <property type="molecule type" value="Genomic_DNA"/>
</dbReference>
<keyword evidence="3 8" id="KW-0436">Ligase</keyword>
<comment type="catalytic activity">
    <reaction evidence="7 8">
        <text>cytidine(34) in tRNA(Ile2) + L-lysine + ATP = lysidine(34) in tRNA(Ile2) + AMP + diphosphate + H(+)</text>
        <dbReference type="Rhea" id="RHEA:43744"/>
        <dbReference type="Rhea" id="RHEA-COMP:10625"/>
        <dbReference type="Rhea" id="RHEA-COMP:10670"/>
        <dbReference type="ChEBI" id="CHEBI:15378"/>
        <dbReference type="ChEBI" id="CHEBI:30616"/>
        <dbReference type="ChEBI" id="CHEBI:32551"/>
        <dbReference type="ChEBI" id="CHEBI:33019"/>
        <dbReference type="ChEBI" id="CHEBI:82748"/>
        <dbReference type="ChEBI" id="CHEBI:83665"/>
        <dbReference type="ChEBI" id="CHEBI:456215"/>
        <dbReference type="EC" id="6.3.4.19"/>
    </reaction>
</comment>
<dbReference type="SMART" id="SM00977">
    <property type="entry name" value="TilS_C"/>
    <property type="match status" value="1"/>
</dbReference>
<dbReference type="PANTHER" id="PTHR43033">
    <property type="entry name" value="TRNA(ILE)-LYSIDINE SYNTHASE-RELATED"/>
    <property type="match status" value="1"/>
</dbReference>
<evidence type="ECO:0000256" key="6">
    <source>
        <dbReference type="ARBA" id="ARBA00022840"/>
    </source>
</evidence>
<name>U2L6U6_9BACT</name>
<dbReference type="InterPro" id="IPR012094">
    <property type="entry name" value="tRNA_Ile_lys_synt"/>
</dbReference>
<dbReference type="AlphaFoldDB" id="U2L6U6"/>
<comment type="caution">
    <text evidence="10">The sequence shown here is derived from an EMBL/GenBank/DDBJ whole genome shotgun (WGS) entry which is preliminary data.</text>
</comment>
<evidence type="ECO:0000256" key="8">
    <source>
        <dbReference type="HAMAP-Rule" id="MF_01161"/>
    </source>
</evidence>
<dbReference type="InterPro" id="IPR011063">
    <property type="entry name" value="TilS/TtcA_N"/>
</dbReference>
<evidence type="ECO:0000256" key="2">
    <source>
        <dbReference type="ARBA" id="ARBA00022490"/>
    </source>
</evidence>
<reference evidence="10 11" key="1">
    <citation type="submission" date="2013-08" db="EMBL/GenBank/DDBJ databases">
        <authorList>
            <person name="Durkin A.S."/>
            <person name="Haft D.R."/>
            <person name="McCorrison J."/>
            <person name="Torralba M."/>
            <person name="Gillis M."/>
            <person name="Haft D.H."/>
            <person name="Methe B."/>
            <person name="Sutton G."/>
            <person name="Nelson K.E."/>
        </authorList>
    </citation>
    <scope>NUCLEOTIDE SEQUENCE [LARGE SCALE GENOMIC DNA]</scope>
    <source>
        <strain evidence="10 11">F0068</strain>
    </source>
</reference>